<protein>
    <recommendedName>
        <fullName evidence="4">Retrovirus-related Pol polyprotein from transposon RE2</fullName>
    </recommendedName>
</protein>
<dbReference type="Proteomes" id="UP000288805">
    <property type="component" value="Unassembled WGS sequence"/>
</dbReference>
<gene>
    <name evidence="2" type="ORF">CK203_009693</name>
</gene>
<accession>A0A438JSP5</accession>
<reference evidence="2 3" key="1">
    <citation type="journal article" date="2018" name="PLoS Genet.">
        <title>Population sequencing reveals clonal diversity and ancestral inbreeding in the grapevine cultivar Chardonnay.</title>
        <authorList>
            <person name="Roach M.J."/>
            <person name="Johnson D.L."/>
            <person name="Bohlmann J."/>
            <person name="van Vuuren H.J."/>
            <person name="Jones S.J."/>
            <person name="Pretorius I.S."/>
            <person name="Schmidt S.A."/>
            <person name="Borneman A.R."/>
        </authorList>
    </citation>
    <scope>NUCLEOTIDE SEQUENCE [LARGE SCALE GENOMIC DNA]</scope>
    <source>
        <strain evidence="3">cv. Chardonnay</strain>
        <tissue evidence="2">Leaf</tissue>
    </source>
</reference>
<organism evidence="2 3">
    <name type="scientific">Vitis vinifera</name>
    <name type="common">Grape</name>
    <dbReference type="NCBI Taxonomy" id="29760"/>
    <lineage>
        <taxon>Eukaryota</taxon>
        <taxon>Viridiplantae</taxon>
        <taxon>Streptophyta</taxon>
        <taxon>Embryophyta</taxon>
        <taxon>Tracheophyta</taxon>
        <taxon>Spermatophyta</taxon>
        <taxon>Magnoliopsida</taxon>
        <taxon>eudicotyledons</taxon>
        <taxon>Gunneridae</taxon>
        <taxon>Pentapetalae</taxon>
        <taxon>rosids</taxon>
        <taxon>Vitales</taxon>
        <taxon>Vitaceae</taxon>
        <taxon>Viteae</taxon>
        <taxon>Vitis</taxon>
    </lineage>
</organism>
<evidence type="ECO:0000256" key="1">
    <source>
        <dbReference type="SAM" id="MobiDB-lite"/>
    </source>
</evidence>
<feature type="compositionally biased region" description="Polar residues" evidence="1">
    <location>
        <begin position="35"/>
        <end position="47"/>
    </location>
</feature>
<comment type="caution">
    <text evidence="2">The sequence shown here is derived from an EMBL/GenBank/DDBJ whole genome shotgun (WGS) entry which is preliminary data.</text>
</comment>
<dbReference type="EMBL" id="QGNW01000029">
    <property type="protein sequence ID" value="RVX11980.1"/>
    <property type="molecule type" value="Genomic_DNA"/>
</dbReference>
<evidence type="ECO:0000313" key="3">
    <source>
        <dbReference type="Proteomes" id="UP000288805"/>
    </source>
</evidence>
<evidence type="ECO:0008006" key="4">
    <source>
        <dbReference type="Google" id="ProtNLM"/>
    </source>
</evidence>
<sequence>MSSHAYIVAPDLESNSLWFVDNGVTHHMTTDSNNLDVSNHYSSTGQEVQRDITLRQP</sequence>
<name>A0A438JSP5_VITVI</name>
<feature type="region of interest" description="Disordered" evidence="1">
    <location>
        <begin position="35"/>
        <end position="57"/>
    </location>
</feature>
<proteinExistence type="predicted"/>
<feature type="compositionally biased region" description="Basic and acidic residues" evidence="1">
    <location>
        <begin position="48"/>
        <end position="57"/>
    </location>
</feature>
<dbReference type="AlphaFoldDB" id="A0A438JSP5"/>
<evidence type="ECO:0000313" key="2">
    <source>
        <dbReference type="EMBL" id="RVX11980.1"/>
    </source>
</evidence>